<keyword evidence="2" id="KW-1185">Reference proteome</keyword>
<dbReference type="EMBL" id="LOBU02000013">
    <property type="protein sequence ID" value="OKA07358.1"/>
    <property type="molecule type" value="Genomic_DNA"/>
</dbReference>
<protein>
    <submittedName>
        <fullName evidence="1">Uncharacterized protein</fullName>
    </submittedName>
</protein>
<dbReference type="Proteomes" id="UP000186883">
    <property type="component" value="Unassembled WGS sequence"/>
</dbReference>
<gene>
    <name evidence="1" type="ORF">ATP06_0216020</name>
</gene>
<accession>A0ABX3DTK7</accession>
<proteinExistence type="predicted"/>
<name>A0ABX3DTK7_9PSEU</name>
<evidence type="ECO:0000313" key="1">
    <source>
        <dbReference type="EMBL" id="OKA07358.1"/>
    </source>
</evidence>
<sequence>MTDSGGCPQSVLPASQVVRFLVPTYLRDDPSDLAARGRTTCHHTGKARRRRCRGGVRRCPVMAVVLKCARTGLLPDTSDRESRPRP</sequence>
<comment type="caution">
    <text evidence="1">The sequence shown here is derived from an EMBL/GenBank/DDBJ whole genome shotgun (WGS) entry which is preliminary data.</text>
</comment>
<organism evidence="1 2">
    <name type="scientific">Amycolatopsis regifaucium</name>
    <dbReference type="NCBI Taxonomy" id="546365"/>
    <lineage>
        <taxon>Bacteria</taxon>
        <taxon>Bacillati</taxon>
        <taxon>Actinomycetota</taxon>
        <taxon>Actinomycetes</taxon>
        <taxon>Pseudonocardiales</taxon>
        <taxon>Pseudonocardiaceae</taxon>
        <taxon>Amycolatopsis</taxon>
    </lineage>
</organism>
<dbReference type="InterPro" id="IPR046342">
    <property type="entry name" value="CBS_dom_sf"/>
</dbReference>
<evidence type="ECO:0000313" key="2">
    <source>
        <dbReference type="Proteomes" id="UP000186883"/>
    </source>
</evidence>
<reference evidence="1" key="1">
    <citation type="submission" date="2016-11" db="EMBL/GenBank/DDBJ databases">
        <title>Genome sequencing of Amycolatopsis regifaucium.</title>
        <authorList>
            <person name="Mayilraj S."/>
            <person name="Kaur N."/>
        </authorList>
    </citation>
    <scope>NUCLEOTIDE SEQUENCE [LARGE SCALE GENOMIC DNA]</scope>
    <source>
        <strain evidence="1">GY080</strain>
    </source>
</reference>
<dbReference type="Gene3D" id="3.10.580.10">
    <property type="entry name" value="CBS-domain"/>
    <property type="match status" value="1"/>
</dbReference>